<comment type="caution">
    <text evidence="2">The sequence shown here is derived from an EMBL/GenBank/DDBJ whole genome shotgun (WGS) entry which is preliminary data.</text>
</comment>
<dbReference type="Proteomes" id="UP000009170">
    <property type="component" value="Unassembled WGS sequence"/>
</dbReference>
<keyword evidence="1" id="KW-0472">Membrane</keyword>
<reference evidence="3" key="1">
    <citation type="journal article" date="2006" name="Proc. Natl. Acad. Sci. U.S.A.">
        <title>Genome analysis of the smallest free-living eukaryote Ostreococcus tauri unveils many unique features.</title>
        <authorList>
            <person name="Derelle E."/>
            <person name="Ferraz C."/>
            <person name="Rombauts S."/>
            <person name="Rouze P."/>
            <person name="Worden A.Z."/>
            <person name="Robbens S."/>
            <person name="Partensky F."/>
            <person name="Degroeve S."/>
            <person name="Echeynie S."/>
            <person name="Cooke R."/>
            <person name="Saeys Y."/>
            <person name="Wuyts J."/>
            <person name="Jabbari K."/>
            <person name="Bowler C."/>
            <person name="Panaud O."/>
            <person name="Piegu B."/>
            <person name="Ball S.G."/>
            <person name="Ral J.-P."/>
            <person name="Bouget F.-Y."/>
            <person name="Piganeau G."/>
            <person name="De Baets B."/>
            <person name="Picard A."/>
            <person name="Delseny M."/>
            <person name="Demaille J."/>
            <person name="Van de Peer Y."/>
            <person name="Moreau H."/>
        </authorList>
    </citation>
    <scope>NUCLEOTIDE SEQUENCE [LARGE SCALE GENOMIC DNA]</scope>
    <source>
        <strain evidence="3">OTTH 0595 / CCAP 157/2 / RCC745</strain>
    </source>
</reference>
<protein>
    <submittedName>
        <fullName evidence="2">Unnamed product</fullName>
    </submittedName>
</protein>
<dbReference type="RefSeq" id="XP_022839310.1">
    <property type="nucleotide sequence ID" value="XM_022984117.1"/>
</dbReference>
<feature type="transmembrane region" description="Helical" evidence="1">
    <location>
        <begin position="20"/>
        <end position="39"/>
    </location>
</feature>
<keyword evidence="1" id="KW-1133">Transmembrane helix</keyword>
<keyword evidence="3" id="KW-1185">Reference proteome</keyword>
<proteinExistence type="predicted"/>
<keyword evidence="1" id="KW-0812">Transmembrane</keyword>
<dbReference type="AlphaFoldDB" id="A0A090M2P4"/>
<dbReference type="GeneID" id="34945936"/>
<evidence type="ECO:0000313" key="3">
    <source>
        <dbReference type="Proteomes" id="UP000009170"/>
    </source>
</evidence>
<reference evidence="2 3" key="2">
    <citation type="journal article" date="2014" name="BMC Genomics">
        <title>An improved genome of the model marine alga Ostreococcus tauri unfolds by assessing Illumina de novo assemblies.</title>
        <authorList>
            <person name="Blanc-Mathieu R."/>
            <person name="Verhelst B."/>
            <person name="Derelle E."/>
            <person name="Rombauts S."/>
            <person name="Bouget F.Y."/>
            <person name="Carre I."/>
            <person name="Chateau A."/>
            <person name="Eyre-Walker A."/>
            <person name="Grimsley N."/>
            <person name="Moreau H."/>
            <person name="Piegu B."/>
            <person name="Rivals E."/>
            <person name="Schackwitz W."/>
            <person name="Van de Peer Y."/>
            <person name="Piganeau G."/>
        </authorList>
    </citation>
    <scope>NUCLEOTIDE SEQUENCE [LARGE SCALE GENOMIC DNA]</scope>
    <source>
        <strain evidence="3">OTTH 0595 / CCAP 157/2 / RCC745</strain>
    </source>
</reference>
<gene>
    <name evidence="2" type="ORF">OT_ostta06g04360</name>
</gene>
<evidence type="ECO:0000256" key="1">
    <source>
        <dbReference type="SAM" id="Phobius"/>
    </source>
</evidence>
<dbReference type="EMBL" id="CAID01000006">
    <property type="protein sequence ID" value="CEF98525.1"/>
    <property type="molecule type" value="Genomic_DNA"/>
</dbReference>
<evidence type="ECO:0000313" key="2">
    <source>
        <dbReference type="EMBL" id="CEF98525.1"/>
    </source>
</evidence>
<organism evidence="2 3">
    <name type="scientific">Ostreococcus tauri</name>
    <name type="common">Marine green alga</name>
    <dbReference type="NCBI Taxonomy" id="70448"/>
    <lineage>
        <taxon>Eukaryota</taxon>
        <taxon>Viridiplantae</taxon>
        <taxon>Chlorophyta</taxon>
        <taxon>Mamiellophyceae</taxon>
        <taxon>Mamiellales</taxon>
        <taxon>Bathycoccaceae</taxon>
        <taxon>Ostreococcus</taxon>
    </lineage>
</organism>
<sequence length="193" mass="20814">MSSDASPSSGVARAVASPLVVFIAFLLLDCFKLLVTVTFDLEPVFALQREIARSTRSLARSGATEAGAVGSEAATTVRERRLERVRGKLKQLERRRSGTARNAARAAHWTKMAKAALGVAFAIGMREIEMFRLPREFVFPLGKWLKAPLAEAEPGAVSAVAWTLLCATASERVVTAIVSPVLKMFLGGAMARR</sequence>
<dbReference type="InParanoid" id="A0A090M2P4"/>
<name>A0A090M2P4_OSTTA</name>
<accession>A0A090M2P4</accession>
<dbReference type="KEGG" id="ota:OT_ostta06g04360"/>